<accession>A0A6J6P897</accession>
<keyword evidence="1" id="KW-1003">Cell membrane</keyword>
<name>A0A6J6P897_9ZZZZ</name>
<dbReference type="PANTHER" id="PTHR37820:SF1">
    <property type="entry name" value="CELL DIVISION PROTEIN FTSQ"/>
    <property type="match status" value="1"/>
</dbReference>
<dbReference type="GO" id="GO:0005886">
    <property type="term" value="C:plasma membrane"/>
    <property type="evidence" value="ECO:0007669"/>
    <property type="project" value="TreeGrafter"/>
</dbReference>
<gene>
    <name evidence="7" type="ORF">UFOPK2399_01007</name>
</gene>
<sequence length="248" mass="26024">MFGRISRRQLVTWVAVALLACTGLYSIARFTPIFAVSSIDVVGGTTATRAAVSAALEGEKGRSLLAVSGGDLMSRLADVPDVLSIRFDRRFPSTLRVTVVPERPVLVLHAGKTAWLVSARARVLGQLLHPRRSSLPKAWVPAKTSVTVGSTLPLNAGGLAAQALAPVAGSGLNAHVRVVDATKENLDFRLSNGLEVRFGDTGDLRLKLAIAGRILRMIGMKSGDSYIDVSVPERPVVGGPNSQVAGGG</sequence>
<evidence type="ECO:0000256" key="4">
    <source>
        <dbReference type="ARBA" id="ARBA00022989"/>
    </source>
</evidence>
<dbReference type="InterPro" id="IPR050487">
    <property type="entry name" value="FtsQ_DivIB"/>
</dbReference>
<dbReference type="Pfam" id="PF08478">
    <property type="entry name" value="POTRA_1"/>
    <property type="match status" value="1"/>
</dbReference>
<evidence type="ECO:0000256" key="3">
    <source>
        <dbReference type="ARBA" id="ARBA00022692"/>
    </source>
</evidence>
<dbReference type="PANTHER" id="PTHR37820">
    <property type="entry name" value="CELL DIVISION PROTEIN DIVIB"/>
    <property type="match status" value="1"/>
</dbReference>
<dbReference type="EMBL" id="CAEZXP010000002">
    <property type="protein sequence ID" value="CAB4695681.1"/>
    <property type="molecule type" value="Genomic_DNA"/>
</dbReference>
<keyword evidence="4" id="KW-1133">Transmembrane helix</keyword>
<feature type="domain" description="POTRA" evidence="6">
    <location>
        <begin position="34"/>
        <end position="100"/>
    </location>
</feature>
<keyword evidence="4" id="KW-0472">Membrane</keyword>
<keyword evidence="2" id="KW-0132">Cell division</keyword>
<dbReference type="GO" id="GO:0051301">
    <property type="term" value="P:cell division"/>
    <property type="evidence" value="ECO:0007669"/>
    <property type="project" value="UniProtKB-KW"/>
</dbReference>
<dbReference type="PROSITE" id="PS51257">
    <property type="entry name" value="PROKAR_LIPOPROTEIN"/>
    <property type="match status" value="1"/>
</dbReference>
<evidence type="ECO:0000259" key="6">
    <source>
        <dbReference type="Pfam" id="PF08478"/>
    </source>
</evidence>
<dbReference type="Gene3D" id="3.10.20.310">
    <property type="entry name" value="membrane protein fhac"/>
    <property type="match status" value="1"/>
</dbReference>
<evidence type="ECO:0000313" key="7">
    <source>
        <dbReference type="EMBL" id="CAB4695681.1"/>
    </source>
</evidence>
<keyword evidence="5" id="KW-0131">Cell cycle</keyword>
<evidence type="ECO:0000256" key="2">
    <source>
        <dbReference type="ARBA" id="ARBA00022618"/>
    </source>
</evidence>
<protein>
    <submittedName>
        <fullName evidence="7">Unannotated protein</fullName>
    </submittedName>
</protein>
<dbReference type="AlphaFoldDB" id="A0A6J6P897"/>
<dbReference type="InterPro" id="IPR013685">
    <property type="entry name" value="POTRA_FtsQ_type"/>
</dbReference>
<reference evidence="7" key="1">
    <citation type="submission" date="2020-05" db="EMBL/GenBank/DDBJ databases">
        <authorList>
            <person name="Chiriac C."/>
            <person name="Salcher M."/>
            <person name="Ghai R."/>
            <person name="Kavagutti S V."/>
        </authorList>
    </citation>
    <scope>NUCLEOTIDE SEQUENCE</scope>
</reference>
<proteinExistence type="predicted"/>
<evidence type="ECO:0000256" key="1">
    <source>
        <dbReference type="ARBA" id="ARBA00022475"/>
    </source>
</evidence>
<organism evidence="7">
    <name type="scientific">freshwater metagenome</name>
    <dbReference type="NCBI Taxonomy" id="449393"/>
    <lineage>
        <taxon>unclassified sequences</taxon>
        <taxon>metagenomes</taxon>
        <taxon>ecological metagenomes</taxon>
    </lineage>
</organism>
<keyword evidence="3" id="KW-0812">Transmembrane</keyword>
<evidence type="ECO:0000256" key="5">
    <source>
        <dbReference type="ARBA" id="ARBA00023306"/>
    </source>
</evidence>